<evidence type="ECO:0000259" key="4">
    <source>
        <dbReference type="Pfam" id="PF03515"/>
    </source>
</evidence>
<proteinExistence type="predicted"/>
<dbReference type="Pfam" id="PF06958">
    <property type="entry name" value="Pyocin_S"/>
    <property type="match status" value="1"/>
</dbReference>
<evidence type="ECO:0000313" key="7">
    <source>
        <dbReference type="Proteomes" id="UP000322181"/>
    </source>
</evidence>
<dbReference type="AlphaFoldDB" id="A0A5M9RCF4"/>
<dbReference type="GO" id="GO:0042742">
    <property type="term" value="P:defense response to bacterium"/>
    <property type="evidence" value="ECO:0007669"/>
    <property type="project" value="UniProtKB-KW"/>
</dbReference>
<dbReference type="SUPFAM" id="SSF69369">
    <property type="entry name" value="Cloacin translocation domain"/>
    <property type="match status" value="1"/>
</dbReference>
<feature type="domain" description="Pyosin/cloacin translocation" evidence="5">
    <location>
        <begin position="573"/>
        <end position="700"/>
    </location>
</feature>
<evidence type="ECO:0000259" key="5">
    <source>
        <dbReference type="Pfam" id="PF06958"/>
    </source>
</evidence>
<sequence length="844" mass="95064">MLSRNISELLKEKGMMRKKRGIDKISHTYYEKRDYLRFSEFEHDWGISHTPYGDIYHYDPGRFGGRRTGGDPFSDLPPITHSPDIYPYPGNVIDLGEITVNPDYPDTELTGTDEPDTSEPYLHTAHAGFAVLMYPHHSTLKFTLDIRNISAIVIPIKNYLLLALETVLPVAGRTLGIAGILMPSSIAREPLVIYYHDNSYGEGDDDPYILTTLPALLVTGASAEISTGTKSVPADVIVSLAVSEREGKHTTIITPVKDKMIPVVKAEKTDIPGMYQVNIIPDMPPVRITVINNTRNTIAKTEQTNLTPPVDHYIPANPEIKTHHAIIDFSGEHEAVYLFLTQLPLFEDIESENTIRIWQEQFPVEAARRAYQSAETELNNTTELWNKAISDRKNHREIDLGYQIKNLVYYRRIASRSGYLERKYAEQIQQSIDKHFDVINQHKSAERNFMRAEIQKNRAERHLAMIVARPDWLHRIRNFENRLISLTENSDTFLVNGNKTGQLQISVKGSGIIPQQNKEIFLLHDFLMGIKTVGNDSIDDVSDYHSAGIIQTNSIAGQMAVVVPAGNIKISNGFAERNCRGLWVRDKNTEKLVVVFDVRQHRHGKIPVINAVKDSVTGVYKASLPSSETILINPVNPPVPPGFPGGIAIPELKFPFHTGTSLEIPVIPMNTGFPLPDDISFTDFILVFPDGSGLKPVYIMLSSPYGETNAKGKFSGRNYHTERAGGPVEMLDWRIAVIDREGIDKVRLHISRFGSNAANDIMLERLEYILTGTFPATDTDKRFYTHEIRELERYRNLGIKDGVRPENGGEVWNNTHTATLEDYQLSSDEALLYTEDALFSTYDD</sequence>
<keyword evidence="2" id="KW-0044">Antibiotic</keyword>
<comment type="caution">
    <text evidence="6">The sequence shown here is derived from an EMBL/GenBank/DDBJ whole genome shotgun (WGS) entry which is preliminary data.</text>
</comment>
<evidence type="ECO:0000256" key="2">
    <source>
        <dbReference type="ARBA" id="ARBA00023022"/>
    </source>
</evidence>
<dbReference type="EMBL" id="VXKB01000001">
    <property type="protein sequence ID" value="KAA8717135.1"/>
    <property type="molecule type" value="Genomic_DNA"/>
</dbReference>
<evidence type="ECO:0000256" key="1">
    <source>
        <dbReference type="ARBA" id="ARBA00022529"/>
    </source>
</evidence>
<dbReference type="Proteomes" id="UP000322181">
    <property type="component" value="Unassembled WGS sequence"/>
</dbReference>
<name>A0A5M9RCF4_9GAMM</name>
<reference evidence="6 7" key="1">
    <citation type="submission" date="2019-09" db="EMBL/GenBank/DDBJ databases">
        <title>Draft genome sequence of various Type strains from the CCUG.</title>
        <authorList>
            <person name="Pineiro-Iglesias B."/>
            <person name="Tunovic T."/>
            <person name="Unosson C."/>
            <person name="Inganas E."/>
            <person name="Ohlen M."/>
            <person name="Cardew S."/>
            <person name="Jensie-Markopoulos S."/>
            <person name="Salva-Serra F."/>
            <person name="Jaen-Luchoro D."/>
            <person name="Karlsson R."/>
            <person name="Svensson-Stadler L."/>
            <person name="Chun J."/>
            <person name="Moore E."/>
        </authorList>
    </citation>
    <scope>NUCLEOTIDE SEQUENCE [LARGE SCALE GENOMIC DNA]</scope>
    <source>
        <strain evidence="6 7">CCUG 53682T</strain>
    </source>
</reference>
<evidence type="ECO:0000313" key="6">
    <source>
        <dbReference type="EMBL" id="KAA8717135.1"/>
    </source>
</evidence>
<evidence type="ECO:0000256" key="3">
    <source>
        <dbReference type="ARBA" id="ARBA00023048"/>
    </source>
</evidence>
<dbReference type="InterPro" id="IPR036302">
    <property type="entry name" value="Pyosin/cloacin_T_dom_sf"/>
</dbReference>
<keyword evidence="3" id="KW-0078">Bacteriocin</keyword>
<dbReference type="Pfam" id="PF03515">
    <property type="entry name" value="Cloacin"/>
    <property type="match status" value="1"/>
</dbReference>
<organism evidence="6 7">
    <name type="scientific">Morganella psychrotolerans</name>
    <dbReference type="NCBI Taxonomy" id="368603"/>
    <lineage>
        <taxon>Bacteria</taxon>
        <taxon>Pseudomonadati</taxon>
        <taxon>Pseudomonadota</taxon>
        <taxon>Gammaproteobacteria</taxon>
        <taxon>Enterobacterales</taxon>
        <taxon>Morganellaceae</taxon>
        <taxon>Morganella</taxon>
    </lineage>
</organism>
<dbReference type="OrthoDB" id="982153at2"/>
<feature type="domain" description="Pyosin/cloacin translocation" evidence="4">
    <location>
        <begin position="127"/>
        <end position="343"/>
    </location>
</feature>
<protein>
    <recommendedName>
        <fullName evidence="4 5">Pyosin/cloacin translocation domain-containing protein</fullName>
    </recommendedName>
</protein>
<dbReference type="GO" id="GO:0031640">
    <property type="term" value="P:killing of cells of another organism"/>
    <property type="evidence" value="ECO:0007669"/>
    <property type="project" value="UniProtKB-KW"/>
</dbReference>
<accession>A0A5M9RCF4</accession>
<dbReference type="InterPro" id="IPR016128">
    <property type="entry name" value="Pyosin/cloacin_T_dom"/>
</dbReference>
<keyword evidence="1" id="KW-0929">Antimicrobial</keyword>
<gene>
    <name evidence="6" type="ORF">F4V73_04520</name>
</gene>